<organism evidence="4 5">
    <name type="scientific">Enterococcus entomosocium</name>
    <dbReference type="NCBI Taxonomy" id="3034352"/>
    <lineage>
        <taxon>Bacteria</taxon>
        <taxon>Bacillati</taxon>
        <taxon>Bacillota</taxon>
        <taxon>Bacilli</taxon>
        <taxon>Lactobacillales</taxon>
        <taxon>Enterococcaceae</taxon>
        <taxon>Enterococcus</taxon>
    </lineage>
</organism>
<comment type="caution">
    <text evidence="4">The sequence shown here is derived from an EMBL/GenBank/DDBJ whole genome shotgun (WGS) entry which is preliminary data.</text>
</comment>
<dbReference type="EMBL" id="JBFDTB010000024">
    <property type="protein sequence ID" value="MEW3467085.1"/>
    <property type="molecule type" value="Genomic_DNA"/>
</dbReference>
<reference evidence="4 5" key="1">
    <citation type="submission" date="2024-05" db="EMBL/GenBank/DDBJ databases">
        <title>Human gut microbiome strain richness.</title>
        <authorList>
            <person name="Chen-Liaw A."/>
        </authorList>
    </citation>
    <scope>NUCLEOTIDE SEQUENCE [LARGE SCALE GENOMIC DNA]</scope>
    <source>
        <strain evidence="4 5">J1100102st1_G3_J1100102_180507</strain>
    </source>
</reference>
<dbReference type="CDD" id="cd00093">
    <property type="entry name" value="HTH_XRE"/>
    <property type="match status" value="1"/>
</dbReference>
<evidence type="ECO:0000256" key="2">
    <source>
        <dbReference type="SAM" id="Phobius"/>
    </source>
</evidence>
<protein>
    <submittedName>
        <fullName evidence="4">Helix-turn-helix transcriptional regulator</fullName>
    </submittedName>
</protein>
<dbReference type="SUPFAM" id="SSF47413">
    <property type="entry name" value="lambda repressor-like DNA-binding domains"/>
    <property type="match status" value="1"/>
</dbReference>
<keyword evidence="2" id="KW-0812">Transmembrane</keyword>
<evidence type="ECO:0000313" key="4">
    <source>
        <dbReference type="EMBL" id="MEW3467085.1"/>
    </source>
</evidence>
<evidence type="ECO:0000259" key="3">
    <source>
        <dbReference type="PROSITE" id="PS50943"/>
    </source>
</evidence>
<dbReference type="Pfam" id="PF01381">
    <property type="entry name" value="HTH_3"/>
    <property type="match status" value="1"/>
</dbReference>
<dbReference type="InterPro" id="IPR001387">
    <property type="entry name" value="Cro/C1-type_HTH"/>
</dbReference>
<accession>A0ABV3MF53</accession>
<feature type="transmembrane region" description="Helical" evidence="2">
    <location>
        <begin position="148"/>
        <end position="171"/>
    </location>
</feature>
<dbReference type="InterPro" id="IPR010982">
    <property type="entry name" value="Lambda_DNA-bd_dom_sf"/>
</dbReference>
<keyword evidence="2" id="KW-1133">Transmembrane helix</keyword>
<evidence type="ECO:0000313" key="5">
    <source>
        <dbReference type="Proteomes" id="UP001554047"/>
    </source>
</evidence>
<sequence>MHETLSKKLKEYRSRHNLTQKELAARLFVSDKAISKSERGNGLPDIETLVRLADILGTPVEELLKEKKETYYYEYKSERRVLRLPLMHILIPNLFLLLNQVTSVREFFVLMKEVPTASGWFCLGVKAKGVIAMGLISLGLLSIGVMSFGALAIGTISIGAFAFGHFCFALLVGIGNIAVGSVVVGNVGIGLLALGNVAVAWIGVANYGVGSFMAVLPSSATAKDFNHAIQQLLATDIPDLIKTTFFEPMIRFTQSPIVVAGFVVTILAGVVFILCLVIIGLIRLRQSVLYEEL</sequence>
<dbReference type="Proteomes" id="UP001554047">
    <property type="component" value="Unassembled WGS sequence"/>
</dbReference>
<dbReference type="PROSITE" id="PS50943">
    <property type="entry name" value="HTH_CROC1"/>
    <property type="match status" value="1"/>
</dbReference>
<feature type="domain" description="HTH cro/C1-type" evidence="3">
    <location>
        <begin position="9"/>
        <end position="63"/>
    </location>
</feature>
<dbReference type="SMART" id="SM00530">
    <property type="entry name" value="HTH_XRE"/>
    <property type="match status" value="1"/>
</dbReference>
<dbReference type="PANTHER" id="PTHR46558">
    <property type="entry name" value="TRACRIPTIONAL REGULATORY PROTEIN-RELATED-RELATED"/>
    <property type="match status" value="1"/>
</dbReference>
<feature type="transmembrane region" description="Helical" evidence="2">
    <location>
        <begin position="177"/>
        <end position="204"/>
    </location>
</feature>
<proteinExistence type="predicted"/>
<name>A0ABV3MF53_9ENTE</name>
<dbReference type="Gene3D" id="1.10.260.40">
    <property type="entry name" value="lambda repressor-like DNA-binding domains"/>
    <property type="match status" value="1"/>
</dbReference>
<gene>
    <name evidence="4" type="ORF">AB1I55_13370</name>
</gene>
<keyword evidence="1" id="KW-0238">DNA-binding</keyword>
<keyword evidence="2" id="KW-0472">Membrane</keyword>
<feature type="transmembrane region" description="Helical" evidence="2">
    <location>
        <begin position="257"/>
        <end position="282"/>
    </location>
</feature>
<dbReference type="RefSeq" id="WP_196044293.1">
    <property type="nucleotide sequence ID" value="NZ_JBDKDV010000004.1"/>
</dbReference>
<evidence type="ECO:0000256" key="1">
    <source>
        <dbReference type="ARBA" id="ARBA00023125"/>
    </source>
</evidence>
<dbReference type="PANTHER" id="PTHR46558:SF15">
    <property type="entry name" value="HELIX-TURN-HELIX DOMAIN PROTEIN"/>
    <property type="match status" value="1"/>
</dbReference>
<keyword evidence="5" id="KW-1185">Reference proteome</keyword>